<proteinExistence type="predicted"/>
<accession>A0A7D4CKJ9</accession>
<name>A0A7D4CKJ9_9BACL</name>
<dbReference type="AlphaFoldDB" id="A0A7D4CKJ9"/>
<gene>
    <name evidence="1" type="ORF">GXN76_02985</name>
</gene>
<dbReference type="EMBL" id="CP048104">
    <property type="protein sequence ID" value="QKG83538.1"/>
    <property type="molecule type" value="Genomic_DNA"/>
</dbReference>
<reference evidence="1 2" key="1">
    <citation type="submission" date="2020-01" db="EMBL/GenBank/DDBJ databases">
        <authorList>
            <person name="Gulvik C.A."/>
            <person name="Batra D.G."/>
        </authorList>
    </citation>
    <scope>NUCLEOTIDE SEQUENCE [LARGE SCALE GENOMIC DNA]</scope>
    <source>
        <strain evidence="1 2">W9323</strain>
    </source>
</reference>
<evidence type="ECO:0000313" key="2">
    <source>
        <dbReference type="Proteomes" id="UP000503088"/>
    </source>
</evidence>
<dbReference type="KEGG" id="kpul:GXN76_02985"/>
<dbReference type="Proteomes" id="UP000503088">
    <property type="component" value="Chromosome"/>
</dbReference>
<sequence length="128" mass="14999">MKVEIVVDGNKEWKRKRNHSSSLGMKWEGESGLFLTQWLLLRPGSYTVTWSLFLDSSDTESLPRFTGKLLSRDNDRITKFPLEEEGETIGYHTVTVNLSRERHCRLQVQAENVKWNMEIMRLPQRFGV</sequence>
<protein>
    <submittedName>
        <fullName evidence="1">Uncharacterized protein</fullName>
    </submittedName>
</protein>
<organism evidence="1 2">
    <name type="scientific">Kroppenstedtia pulmonis</name>
    <dbReference type="NCBI Taxonomy" id="1380685"/>
    <lineage>
        <taxon>Bacteria</taxon>
        <taxon>Bacillati</taxon>
        <taxon>Bacillota</taxon>
        <taxon>Bacilli</taxon>
        <taxon>Bacillales</taxon>
        <taxon>Thermoactinomycetaceae</taxon>
        <taxon>Kroppenstedtia</taxon>
    </lineage>
</organism>
<evidence type="ECO:0000313" key="1">
    <source>
        <dbReference type="EMBL" id="QKG83538.1"/>
    </source>
</evidence>
<keyword evidence="2" id="KW-1185">Reference proteome</keyword>
<dbReference type="RefSeq" id="WP_173220371.1">
    <property type="nucleotide sequence ID" value="NZ_CP048104.1"/>
</dbReference>